<organism evidence="7 8">
    <name type="scientific">Blepharisma stoltei</name>
    <dbReference type="NCBI Taxonomy" id="1481888"/>
    <lineage>
        <taxon>Eukaryota</taxon>
        <taxon>Sar</taxon>
        <taxon>Alveolata</taxon>
        <taxon>Ciliophora</taxon>
        <taxon>Postciliodesmatophora</taxon>
        <taxon>Heterotrichea</taxon>
        <taxon>Heterotrichida</taxon>
        <taxon>Blepharismidae</taxon>
        <taxon>Blepharisma</taxon>
    </lineage>
</organism>
<keyword evidence="3" id="KW-0808">Transferase</keyword>
<dbReference type="PANTHER" id="PTHR10048:SF22">
    <property type="entry name" value="PHOSPHATIDYLINOSITOL 4-KINASE BETA"/>
    <property type="match status" value="1"/>
</dbReference>
<dbReference type="GO" id="GO:0005737">
    <property type="term" value="C:cytoplasm"/>
    <property type="evidence" value="ECO:0007669"/>
    <property type="project" value="TreeGrafter"/>
</dbReference>
<dbReference type="PROSITE" id="PS00916">
    <property type="entry name" value="PI3_4_KINASE_2"/>
    <property type="match status" value="1"/>
</dbReference>
<dbReference type="InterPro" id="IPR011009">
    <property type="entry name" value="Kinase-like_dom_sf"/>
</dbReference>
<dbReference type="FunFam" id="1.10.1070.11:FF:000016">
    <property type="entry name" value="PIK1p Phosphatidylinositol 4-kinase"/>
    <property type="match status" value="1"/>
</dbReference>
<dbReference type="CDD" id="cd05168">
    <property type="entry name" value="PI4Kc_III_beta"/>
    <property type="match status" value="1"/>
</dbReference>
<dbReference type="InterPro" id="IPR001263">
    <property type="entry name" value="PI3K_accessory_dom"/>
</dbReference>
<evidence type="ECO:0000256" key="3">
    <source>
        <dbReference type="ARBA" id="ARBA00022679"/>
    </source>
</evidence>
<dbReference type="InterPro" id="IPR036940">
    <property type="entry name" value="PI3/4_kinase_cat_sf"/>
</dbReference>
<evidence type="ECO:0000259" key="5">
    <source>
        <dbReference type="PROSITE" id="PS50290"/>
    </source>
</evidence>
<evidence type="ECO:0000313" key="7">
    <source>
        <dbReference type="EMBL" id="CAG9327776.1"/>
    </source>
</evidence>
<dbReference type="AlphaFoldDB" id="A0AAU9JN91"/>
<dbReference type="GO" id="GO:0048015">
    <property type="term" value="P:phosphatidylinositol-mediated signaling"/>
    <property type="evidence" value="ECO:0007669"/>
    <property type="project" value="TreeGrafter"/>
</dbReference>
<dbReference type="GO" id="GO:0016020">
    <property type="term" value="C:membrane"/>
    <property type="evidence" value="ECO:0007669"/>
    <property type="project" value="TreeGrafter"/>
</dbReference>
<dbReference type="Proteomes" id="UP001162131">
    <property type="component" value="Unassembled WGS sequence"/>
</dbReference>
<dbReference type="InterPro" id="IPR015433">
    <property type="entry name" value="PI3/4_kinase"/>
</dbReference>
<dbReference type="Gene3D" id="1.10.1070.11">
    <property type="entry name" value="Phosphatidylinositol 3-/4-kinase, catalytic domain"/>
    <property type="match status" value="1"/>
</dbReference>
<gene>
    <name evidence="7" type="ORF">BSTOLATCC_MIC44404</name>
</gene>
<dbReference type="GO" id="GO:0004430">
    <property type="term" value="F:1-phosphatidylinositol 4-kinase activity"/>
    <property type="evidence" value="ECO:0007669"/>
    <property type="project" value="UniProtKB-EC"/>
</dbReference>
<dbReference type="EMBL" id="CAJZBQ010000044">
    <property type="protein sequence ID" value="CAG9327776.1"/>
    <property type="molecule type" value="Genomic_DNA"/>
</dbReference>
<feature type="domain" description="PI3K/PI4K catalytic" evidence="5">
    <location>
        <begin position="340"/>
        <end position="603"/>
    </location>
</feature>
<keyword evidence="4" id="KW-0418">Kinase</keyword>
<dbReference type="InterPro" id="IPR000403">
    <property type="entry name" value="PI3/4_kinase_cat_dom"/>
</dbReference>
<comment type="caution">
    <text evidence="7">The sequence shown here is derived from an EMBL/GenBank/DDBJ whole genome shotgun (WGS) entry which is preliminary data.</text>
</comment>
<sequence>MTDEQSLLPALFSVPSLPIELLLYYLYKHDSSGVQAFLINKLYEIPIEKVFEFLPQLINISTQKQEHAPYSSFFLDTSVKSHVFAVKLYWMLQANLYDGPRRYSPLLRSTLRDLEKVIVNGQKSRKGQTTQPPHLFKLNISESEKDLLIHKQARADYFNDQHKLAQTLGRISIELISVPDEEKDTALAEQIQELDNWVRNTREYYNRPEHSNYIKRLYRGIVLPLEFYAEETYSEQIVSIPSSECKCFKTKARVPYKIIVETIDINEEELENEAEIRNPLKCNKINGESIKTAEINEIKSISTAESEDALAASRTDEIEIENSNSQIKTSLDSPWGEAWEDTKSRIQASSIFGHYKSWKLRPLIVKGHDDLRQELLAMQVIKKCNEIFQAAKLRLYLRPYNILIISHNSGFIECIPDAVSLHAIKKTYPNYTNLSDFFSLNFRSHFLEAQKNFIESLAGYSLISYILNLKDRHNGNILLDSKGHIIHIDFGFFLTNTPGGNINFESAPFKLTNEMVDLMGGYQGELFIYYKILLYQGFLALRKHTTELLLIIEMMRPGESLNCFRDSERALKEFSARFRLDLSEEQCMEFIEKLVEKAADNWKTVKYDSFQRLANGIL</sequence>
<evidence type="ECO:0000256" key="2">
    <source>
        <dbReference type="ARBA" id="ARBA00012169"/>
    </source>
</evidence>
<dbReference type="PROSITE" id="PS00915">
    <property type="entry name" value="PI3_4_KINASE_1"/>
    <property type="match status" value="1"/>
</dbReference>
<dbReference type="Pfam" id="PF00454">
    <property type="entry name" value="PI3_PI4_kinase"/>
    <property type="match status" value="1"/>
</dbReference>
<comment type="catalytic activity">
    <reaction evidence="1">
        <text>a 1,2-diacyl-sn-glycero-3-phospho-(1D-myo-inositol) + ATP = a 1,2-diacyl-sn-glycero-3-phospho-(1D-myo-inositol 4-phosphate) + ADP + H(+)</text>
        <dbReference type="Rhea" id="RHEA:19877"/>
        <dbReference type="ChEBI" id="CHEBI:15378"/>
        <dbReference type="ChEBI" id="CHEBI:30616"/>
        <dbReference type="ChEBI" id="CHEBI:57880"/>
        <dbReference type="ChEBI" id="CHEBI:58178"/>
        <dbReference type="ChEBI" id="CHEBI:456216"/>
        <dbReference type="EC" id="2.7.1.67"/>
    </reaction>
</comment>
<proteinExistence type="predicted"/>
<dbReference type="InterPro" id="IPR057754">
    <property type="entry name" value="PI4-kinase_beta/PIK1_cat"/>
</dbReference>
<evidence type="ECO:0000256" key="4">
    <source>
        <dbReference type="ARBA" id="ARBA00022777"/>
    </source>
</evidence>
<dbReference type="Gene3D" id="1.25.40.70">
    <property type="entry name" value="Phosphatidylinositol 3-kinase, accessory domain (PIK)"/>
    <property type="match status" value="1"/>
</dbReference>
<dbReference type="InterPro" id="IPR016024">
    <property type="entry name" value="ARM-type_fold"/>
</dbReference>
<dbReference type="PANTHER" id="PTHR10048">
    <property type="entry name" value="PHOSPHATIDYLINOSITOL KINASE"/>
    <property type="match status" value="1"/>
</dbReference>
<evidence type="ECO:0000259" key="6">
    <source>
        <dbReference type="PROSITE" id="PS51545"/>
    </source>
</evidence>
<accession>A0AAU9JN91</accession>
<dbReference type="PROSITE" id="PS51545">
    <property type="entry name" value="PIK_HELICAL"/>
    <property type="match status" value="1"/>
</dbReference>
<dbReference type="SMART" id="SM00146">
    <property type="entry name" value="PI3Kc"/>
    <property type="match status" value="1"/>
</dbReference>
<reference evidence="7" key="1">
    <citation type="submission" date="2021-09" db="EMBL/GenBank/DDBJ databases">
        <authorList>
            <consortium name="AG Swart"/>
            <person name="Singh M."/>
            <person name="Singh A."/>
            <person name="Seah K."/>
            <person name="Emmerich C."/>
        </authorList>
    </citation>
    <scope>NUCLEOTIDE SEQUENCE</scope>
    <source>
        <strain evidence="7">ATCC30299</strain>
    </source>
</reference>
<feature type="domain" description="PIK helical" evidence="6">
    <location>
        <begin position="1"/>
        <end position="117"/>
    </location>
</feature>
<protein>
    <recommendedName>
        <fullName evidence="2">1-phosphatidylinositol 4-kinase</fullName>
        <ecNumber evidence="2">2.7.1.67</ecNumber>
    </recommendedName>
</protein>
<dbReference type="InterPro" id="IPR049160">
    <property type="entry name" value="PI4KB-PIK1_PIK"/>
</dbReference>
<dbReference type="GO" id="GO:0046854">
    <property type="term" value="P:phosphatidylinositol phosphate biosynthetic process"/>
    <property type="evidence" value="ECO:0007669"/>
    <property type="project" value="InterPro"/>
</dbReference>
<evidence type="ECO:0000313" key="8">
    <source>
        <dbReference type="Proteomes" id="UP001162131"/>
    </source>
</evidence>
<dbReference type="SUPFAM" id="SSF56112">
    <property type="entry name" value="Protein kinase-like (PK-like)"/>
    <property type="match status" value="1"/>
</dbReference>
<dbReference type="InterPro" id="IPR018936">
    <property type="entry name" value="PI3/4_kinase_CS"/>
</dbReference>
<dbReference type="Pfam" id="PF21245">
    <property type="entry name" value="PI4KB-PIK1_PIK"/>
    <property type="match status" value="1"/>
</dbReference>
<dbReference type="SUPFAM" id="SSF48371">
    <property type="entry name" value="ARM repeat"/>
    <property type="match status" value="1"/>
</dbReference>
<dbReference type="InterPro" id="IPR042236">
    <property type="entry name" value="PI3K_accessory_sf"/>
</dbReference>
<dbReference type="PROSITE" id="PS50290">
    <property type="entry name" value="PI3_4_KINASE_3"/>
    <property type="match status" value="1"/>
</dbReference>
<dbReference type="Gene3D" id="3.30.1010.10">
    <property type="entry name" value="Phosphatidylinositol 3-kinase Catalytic Subunit, Chain A, domain 4"/>
    <property type="match status" value="1"/>
</dbReference>
<dbReference type="EC" id="2.7.1.67" evidence="2"/>
<name>A0AAU9JN91_9CILI</name>
<evidence type="ECO:0000256" key="1">
    <source>
        <dbReference type="ARBA" id="ARBA00001686"/>
    </source>
</evidence>
<keyword evidence="8" id="KW-1185">Reference proteome</keyword>